<dbReference type="CDD" id="cd08659">
    <property type="entry name" value="M20_ArgE_DapE-like"/>
    <property type="match status" value="1"/>
</dbReference>
<dbReference type="STRING" id="526218.Sterm_3625"/>
<dbReference type="SUPFAM" id="SSF55031">
    <property type="entry name" value="Bacterial exopeptidase dimerisation domain"/>
    <property type="match status" value="1"/>
</dbReference>
<dbReference type="PANTHER" id="PTHR43808:SF25">
    <property type="entry name" value="PEPTIDASE M20 DIMERISATION DOMAIN-CONTAINING PROTEIN"/>
    <property type="match status" value="1"/>
</dbReference>
<dbReference type="InterPro" id="IPR002933">
    <property type="entry name" value="Peptidase_M20"/>
</dbReference>
<evidence type="ECO:0000259" key="8">
    <source>
        <dbReference type="Pfam" id="PF07687"/>
    </source>
</evidence>
<dbReference type="Pfam" id="PF07687">
    <property type="entry name" value="M20_dimer"/>
    <property type="match status" value="1"/>
</dbReference>
<keyword evidence="7" id="KW-0170">Cobalt</keyword>
<reference evidence="9 10" key="2">
    <citation type="journal article" date="2010" name="Stand. Genomic Sci.">
        <title>Complete genome sequence of Sebaldella termitidis type strain (NCTC 11300).</title>
        <authorList>
            <person name="Harmon-Smith M."/>
            <person name="Celia L."/>
            <person name="Chertkov O."/>
            <person name="Lapidus A."/>
            <person name="Copeland A."/>
            <person name="Glavina Del Rio T."/>
            <person name="Nolan M."/>
            <person name="Lucas S."/>
            <person name="Tice H."/>
            <person name="Cheng J.F."/>
            <person name="Han C."/>
            <person name="Detter J.C."/>
            <person name="Bruce D."/>
            <person name="Goodwin L."/>
            <person name="Pitluck S."/>
            <person name="Pati A."/>
            <person name="Liolios K."/>
            <person name="Ivanova N."/>
            <person name="Mavromatis K."/>
            <person name="Mikhailova N."/>
            <person name="Chen A."/>
            <person name="Palaniappan K."/>
            <person name="Land M."/>
            <person name="Hauser L."/>
            <person name="Chang Y.J."/>
            <person name="Jeffries C.D."/>
            <person name="Brettin T."/>
            <person name="Goker M."/>
            <person name="Beck B."/>
            <person name="Bristow J."/>
            <person name="Eisen J.A."/>
            <person name="Markowitz V."/>
            <person name="Hugenholtz P."/>
            <person name="Kyrpides N.C."/>
            <person name="Klenk H.P."/>
            <person name="Chen F."/>
        </authorList>
    </citation>
    <scope>NUCLEOTIDE SEQUENCE [LARGE SCALE GENOMIC DNA]</scope>
    <source>
        <strain evidence="10">ATCC 33386 / NCTC 11300</strain>
    </source>
</reference>
<dbReference type="eggNOG" id="COG0624">
    <property type="taxonomic scope" value="Bacteria"/>
</dbReference>
<reference evidence="10" key="1">
    <citation type="submission" date="2009-09" db="EMBL/GenBank/DDBJ databases">
        <title>The complete chromosome of Sebaldella termitidis ATCC 33386.</title>
        <authorList>
            <consortium name="US DOE Joint Genome Institute (JGI-PGF)"/>
            <person name="Lucas S."/>
            <person name="Copeland A."/>
            <person name="Lapidus A."/>
            <person name="Glavina del Rio T."/>
            <person name="Dalin E."/>
            <person name="Tice H."/>
            <person name="Bruce D."/>
            <person name="Goodwin L."/>
            <person name="Pitluck S."/>
            <person name="Kyrpides N."/>
            <person name="Mavromatis K."/>
            <person name="Ivanova N."/>
            <person name="Mikhailova N."/>
            <person name="Sims D."/>
            <person name="Meincke L."/>
            <person name="Brettin T."/>
            <person name="Detter J.C."/>
            <person name="Han C."/>
            <person name="Larimer F."/>
            <person name="Land M."/>
            <person name="Hauser L."/>
            <person name="Markowitz V."/>
            <person name="Cheng J.F."/>
            <person name="Hugenholtz P."/>
            <person name="Woyke T."/>
            <person name="Wu D."/>
            <person name="Eisen J.A."/>
        </authorList>
    </citation>
    <scope>NUCLEOTIDE SEQUENCE [LARGE SCALE GENOMIC DNA]</scope>
    <source>
        <strain evidence="10">ATCC 33386 / NCTC 11300</strain>
    </source>
</reference>
<dbReference type="InterPro" id="IPR036264">
    <property type="entry name" value="Bact_exopeptidase_dim_dom"/>
</dbReference>
<comment type="similarity">
    <text evidence="3">Belongs to the peptidase M20A family.</text>
</comment>
<feature type="domain" description="Peptidase M20 dimerisation" evidence="8">
    <location>
        <begin position="206"/>
        <end position="308"/>
    </location>
</feature>
<dbReference type="GO" id="GO:0016787">
    <property type="term" value="F:hydrolase activity"/>
    <property type="evidence" value="ECO:0007669"/>
    <property type="project" value="UniProtKB-KW"/>
</dbReference>
<dbReference type="Pfam" id="PF01546">
    <property type="entry name" value="Peptidase_M20"/>
    <property type="match status" value="1"/>
</dbReference>
<evidence type="ECO:0000256" key="3">
    <source>
        <dbReference type="ARBA" id="ARBA00006247"/>
    </source>
</evidence>
<protein>
    <submittedName>
        <fullName evidence="9">Acetylornithine deacetylase or succinyl-diaminopimelate desuccinylase</fullName>
    </submittedName>
</protein>
<evidence type="ECO:0000256" key="6">
    <source>
        <dbReference type="ARBA" id="ARBA00022833"/>
    </source>
</evidence>
<keyword evidence="4" id="KW-0479">Metal-binding</keyword>
<evidence type="ECO:0000256" key="5">
    <source>
        <dbReference type="ARBA" id="ARBA00022801"/>
    </source>
</evidence>
<dbReference type="Gene3D" id="3.40.630.10">
    <property type="entry name" value="Zn peptidases"/>
    <property type="match status" value="1"/>
</dbReference>
<keyword evidence="10" id="KW-1185">Reference proteome</keyword>
<dbReference type="Proteomes" id="UP000000845">
    <property type="component" value="Chromosome"/>
</dbReference>
<evidence type="ECO:0000313" key="9">
    <source>
        <dbReference type="EMBL" id="ACZ10459.1"/>
    </source>
</evidence>
<dbReference type="Gene3D" id="3.30.70.360">
    <property type="match status" value="1"/>
</dbReference>
<name>D1ARH3_SEBTE</name>
<dbReference type="KEGG" id="str:Sterm_3625"/>
<gene>
    <name evidence="9" type="ordered locus">Sterm_3625</name>
</gene>
<accession>D1ARH3</accession>
<comment type="cofactor">
    <cofactor evidence="1">
        <name>Co(2+)</name>
        <dbReference type="ChEBI" id="CHEBI:48828"/>
    </cofactor>
</comment>
<evidence type="ECO:0000256" key="1">
    <source>
        <dbReference type="ARBA" id="ARBA00001941"/>
    </source>
</evidence>
<dbReference type="AlphaFoldDB" id="D1ARH3"/>
<dbReference type="NCBIfam" id="TIGR01910">
    <property type="entry name" value="DapE-ArgE"/>
    <property type="match status" value="1"/>
</dbReference>
<dbReference type="GO" id="GO:0046872">
    <property type="term" value="F:metal ion binding"/>
    <property type="evidence" value="ECO:0007669"/>
    <property type="project" value="UniProtKB-KW"/>
</dbReference>
<keyword evidence="5" id="KW-0378">Hydrolase</keyword>
<evidence type="ECO:0000256" key="2">
    <source>
        <dbReference type="ARBA" id="ARBA00001947"/>
    </source>
</evidence>
<keyword evidence="6" id="KW-0862">Zinc</keyword>
<dbReference type="RefSeq" id="WP_012863041.1">
    <property type="nucleotide sequence ID" value="NC_013517.1"/>
</dbReference>
<evidence type="ECO:0000256" key="4">
    <source>
        <dbReference type="ARBA" id="ARBA00022723"/>
    </source>
</evidence>
<dbReference type="EMBL" id="CP001739">
    <property type="protein sequence ID" value="ACZ10459.1"/>
    <property type="molecule type" value="Genomic_DNA"/>
</dbReference>
<dbReference type="InterPro" id="IPR050072">
    <property type="entry name" value="Peptidase_M20A"/>
</dbReference>
<proteinExistence type="inferred from homology"/>
<dbReference type="HOGENOM" id="CLU_021802_0_2_0"/>
<dbReference type="InterPro" id="IPR010182">
    <property type="entry name" value="ArgE/DapE"/>
</dbReference>
<sequence>MLDVLEKTLNNKKEEYLGHLKKLLSIDTQTIGHGILGGKEKEGQEYIQKLLSDLGAEIKKEDLDEALLKQAYETYNEGNLGHNNKDRYNIIGDFKGKKDKTIIFNGHIDTMPYGEKEAWKHDPLDPVVEDGKVYGLGSTDMKGGLMAGIMAVKLIKDSGLELPCNVKIMSVADEEGGGNGTITAMMNKDTGDAAVVCEPSDNEILIAHMGFVFFKVSVKGKALHSAGKWNGVNAIEKAVSLIHELGELEKEWLMKYKHPLLPPPTLNVGVINGGTAGSTVPDFCEFKVCVHYLPGIMSFSQVKQEFERRIFLRSQGDEFLKDNLPEVEIYQLGGGFEMDSSDEFVKFVHEKANETADIPINGGIAGNDARLLKNLGNIPTVILGPGRLVDCHSIDESISIDEYFKYIKIYADLIMSF</sequence>
<dbReference type="SUPFAM" id="SSF53187">
    <property type="entry name" value="Zn-dependent exopeptidases"/>
    <property type="match status" value="1"/>
</dbReference>
<organism evidence="9 10">
    <name type="scientific">Sebaldella termitidis (strain ATCC 33386 / NCTC 11300)</name>
    <dbReference type="NCBI Taxonomy" id="526218"/>
    <lineage>
        <taxon>Bacteria</taxon>
        <taxon>Fusobacteriati</taxon>
        <taxon>Fusobacteriota</taxon>
        <taxon>Fusobacteriia</taxon>
        <taxon>Fusobacteriales</taxon>
        <taxon>Leptotrichiaceae</taxon>
        <taxon>Sebaldella</taxon>
    </lineage>
</organism>
<dbReference type="PANTHER" id="PTHR43808">
    <property type="entry name" value="ACETYLORNITHINE DEACETYLASE"/>
    <property type="match status" value="1"/>
</dbReference>
<dbReference type="InterPro" id="IPR011650">
    <property type="entry name" value="Peptidase_M20_dimer"/>
</dbReference>
<comment type="cofactor">
    <cofactor evidence="2">
        <name>Zn(2+)</name>
        <dbReference type="ChEBI" id="CHEBI:29105"/>
    </cofactor>
</comment>
<evidence type="ECO:0000256" key="7">
    <source>
        <dbReference type="ARBA" id="ARBA00023285"/>
    </source>
</evidence>
<evidence type="ECO:0000313" key="10">
    <source>
        <dbReference type="Proteomes" id="UP000000845"/>
    </source>
</evidence>